<comment type="caution">
    <text evidence="1">The sequence shown here is derived from an EMBL/GenBank/DDBJ whole genome shotgun (WGS) entry which is preliminary data.</text>
</comment>
<reference evidence="1 2" key="1">
    <citation type="submission" date="2017-07" db="EMBL/GenBank/DDBJ databases">
        <title>Draft Genome Sequences of Select Purple Nonsulfur Bacteria.</title>
        <authorList>
            <person name="Lasarre B."/>
            <person name="Mckinlay J.B."/>
        </authorList>
    </citation>
    <scope>NUCLEOTIDE SEQUENCE [LARGE SCALE GENOMIC DNA]</scope>
    <source>
        <strain evidence="1 2">DSM 11907</strain>
    </source>
</reference>
<dbReference type="Proteomes" id="UP000248863">
    <property type="component" value="Unassembled WGS sequence"/>
</dbReference>
<dbReference type="RefSeq" id="WP_111355300.1">
    <property type="nucleotide sequence ID" value="NZ_NHSK01000213.1"/>
</dbReference>
<dbReference type="OrthoDB" id="1347735at2"/>
<keyword evidence="2" id="KW-1185">Reference proteome</keyword>
<proteinExistence type="predicted"/>
<sequence length="247" mass="28093">MCPDLEQLGKLIPKETIGKVYDDMLSGPAKEVGKLGTDAVKTARLLLAPLQLAAALQDRLEPMVKRIGERVPADRRIEPPAEVVGPALERMRYIDESSPLWTLYEEILTKAMDKEKNASIHPAFAYIISQLSRDEAWILYRLKDRSFEIIDSLDFDKAQNKFFNRAIIKSELPKEELYVPEMIEVMYSHLDSLSLVAWPVEKQTPIFGSPNVQTGVRRESKMMLTEFGRIFVAACIPESGFEQHAKR</sequence>
<protein>
    <recommendedName>
        <fullName evidence="3">DUF4393 domain-containing protein</fullName>
    </recommendedName>
</protein>
<name>A0A327KW35_9BRAD</name>
<accession>A0A327KW35</accession>
<gene>
    <name evidence="1" type="ORF">CH338_01655</name>
</gene>
<dbReference type="InterPro" id="IPR025506">
    <property type="entry name" value="Abi_alpha"/>
</dbReference>
<dbReference type="AlphaFoldDB" id="A0A327KW35"/>
<evidence type="ECO:0000313" key="1">
    <source>
        <dbReference type="EMBL" id="RAI41923.1"/>
    </source>
</evidence>
<evidence type="ECO:0000313" key="2">
    <source>
        <dbReference type="Proteomes" id="UP000248863"/>
    </source>
</evidence>
<evidence type="ECO:0008006" key="3">
    <source>
        <dbReference type="Google" id="ProtNLM"/>
    </source>
</evidence>
<organism evidence="1 2">
    <name type="scientific">Rhodoplanes elegans</name>
    <dbReference type="NCBI Taxonomy" id="29408"/>
    <lineage>
        <taxon>Bacteria</taxon>
        <taxon>Pseudomonadati</taxon>
        <taxon>Pseudomonadota</taxon>
        <taxon>Alphaproteobacteria</taxon>
        <taxon>Hyphomicrobiales</taxon>
        <taxon>Nitrobacteraceae</taxon>
        <taxon>Rhodoplanes</taxon>
    </lineage>
</organism>
<dbReference type="Pfam" id="PF14337">
    <property type="entry name" value="Abi_alpha"/>
    <property type="match status" value="1"/>
</dbReference>
<dbReference type="EMBL" id="NPEU01000007">
    <property type="protein sequence ID" value="RAI41923.1"/>
    <property type="molecule type" value="Genomic_DNA"/>
</dbReference>